<evidence type="ECO:0000313" key="1">
    <source>
        <dbReference type="EMBL" id="KAI0052631.1"/>
    </source>
</evidence>
<proteinExistence type="predicted"/>
<dbReference type="Proteomes" id="UP000814033">
    <property type="component" value="Unassembled WGS sequence"/>
</dbReference>
<reference evidence="1" key="2">
    <citation type="journal article" date="2022" name="New Phytol.">
        <title>Evolutionary transition to the ectomycorrhizal habit in the genomes of a hyperdiverse lineage of mushroom-forming fungi.</title>
        <authorList>
            <person name="Looney B."/>
            <person name="Miyauchi S."/>
            <person name="Morin E."/>
            <person name="Drula E."/>
            <person name="Courty P.E."/>
            <person name="Kohler A."/>
            <person name="Kuo A."/>
            <person name="LaButti K."/>
            <person name="Pangilinan J."/>
            <person name="Lipzen A."/>
            <person name="Riley R."/>
            <person name="Andreopoulos W."/>
            <person name="He G."/>
            <person name="Johnson J."/>
            <person name="Nolan M."/>
            <person name="Tritt A."/>
            <person name="Barry K.W."/>
            <person name="Grigoriev I.V."/>
            <person name="Nagy L.G."/>
            <person name="Hibbett D."/>
            <person name="Henrissat B."/>
            <person name="Matheny P.B."/>
            <person name="Labbe J."/>
            <person name="Martin F.M."/>
        </authorList>
    </citation>
    <scope>NUCLEOTIDE SEQUENCE</scope>
    <source>
        <strain evidence="1">FP105234-sp</strain>
    </source>
</reference>
<accession>A0ACB8S9P9</accession>
<sequence>MLCHWSTTTNFLRQHTLVRNGATRVSWKPSRPSIGPTNRATLPAALHSLSRVHAPQLALPASTLSINSPPPTTPDSKSSVISSDHLTAAQVSRSSATAIRVSIARGNPWDASHLWHSLRWSHSHYAPASQTGRSFRNPSKSFVPVDFGRAVPLVLPSHALFHGYLRMGELKWAAKVAQQMMEDGHELRPKSFEAFLRALHPHNTASDAGRGIFVRANYPISPELPQYYNVLSIHHVMPEDPLTRLAVRLLLSARDHRWQRTRGMYDTVIQACLVQGEILVASLLLFILIKDYQLRRTCAHLSSRTDAKEISQRNQDVDLHAPNRGYYLLPRRLPFAVFSEIIKFIGKHTDDVNDPLFVSSSQGLANIASSLDSGQLPFQSLGLLIKVLYSYPRSRTRVLVVQGDDKRFLHAYGYFHAVLHRLTSNLPSTYHNTRTEIVQGPLDIEAYHSLLHYSLTQKHAPDLAQSILTHMTSVRNPPVQPDVVTYNILLRASRLLRRNDMSEQILQTLRQNMPVTSVGASIPTVEHPDSSLPRDPSRNSPHLMINNTGFIHRLTGDSTLLVAYIAHLTSTGRGGAVADVLFKIIPELSLVDHPEWDNVLPKHRAHYKRIAQSHSIARAARLGPHFFAAVINALGKVGKTGLAERVWYLAQSAEAKSWKTSSPWSLSIHAYTTMLQIYAREARKGLRYRYPKYRQPEATSDQIDREKKVNAVGWALYVLSKHERSRTPDRRRNVLGRTLGARLYRSMRLGGRAVYNSLLLKQGDALPKSVHPPIPDARFFNAALSLFTRRTGIWAPRPLALRSRWRARLRRAHKRYLREGFTSPHWSPALEEIALDMQAAGFALPIGVREMLLGRWGVMSTSDSEAVWPEDERVRRRPMSFGRVKRPTFRPYAVPVAKTKGLPLSRSR</sequence>
<gene>
    <name evidence="1" type="ORF">FA95DRAFT_1532489</name>
</gene>
<name>A0ACB8S9P9_9AGAM</name>
<protein>
    <submittedName>
        <fullName evidence="1">Uncharacterized protein</fullName>
    </submittedName>
</protein>
<dbReference type="EMBL" id="MU275844">
    <property type="protein sequence ID" value="KAI0052631.1"/>
    <property type="molecule type" value="Genomic_DNA"/>
</dbReference>
<keyword evidence="2" id="KW-1185">Reference proteome</keyword>
<evidence type="ECO:0000313" key="2">
    <source>
        <dbReference type="Proteomes" id="UP000814033"/>
    </source>
</evidence>
<organism evidence="1 2">
    <name type="scientific">Auriscalpium vulgare</name>
    <dbReference type="NCBI Taxonomy" id="40419"/>
    <lineage>
        <taxon>Eukaryota</taxon>
        <taxon>Fungi</taxon>
        <taxon>Dikarya</taxon>
        <taxon>Basidiomycota</taxon>
        <taxon>Agaricomycotina</taxon>
        <taxon>Agaricomycetes</taxon>
        <taxon>Russulales</taxon>
        <taxon>Auriscalpiaceae</taxon>
        <taxon>Auriscalpium</taxon>
    </lineage>
</organism>
<comment type="caution">
    <text evidence="1">The sequence shown here is derived from an EMBL/GenBank/DDBJ whole genome shotgun (WGS) entry which is preliminary data.</text>
</comment>
<reference evidence="1" key="1">
    <citation type="submission" date="2021-02" db="EMBL/GenBank/DDBJ databases">
        <authorList>
            <consortium name="DOE Joint Genome Institute"/>
            <person name="Ahrendt S."/>
            <person name="Looney B.P."/>
            <person name="Miyauchi S."/>
            <person name="Morin E."/>
            <person name="Drula E."/>
            <person name="Courty P.E."/>
            <person name="Chicoki N."/>
            <person name="Fauchery L."/>
            <person name="Kohler A."/>
            <person name="Kuo A."/>
            <person name="Labutti K."/>
            <person name="Pangilinan J."/>
            <person name="Lipzen A."/>
            <person name="Riley R."/>
            <person name="Andreopoulos W."/>
            <person name="He G."/>
            <person name="Johnson J."/>
            <person name="Barry K.W."/>
            <person name="Grigoriev I.V."/>
            <person name="Nagy L."/>
            <person name="Hibbett D."/>
            <person name="Henrissat B."/>
            <person name="Matheny P.B."/>
            <person name="Labbe J."/>
            <person name="Martin F."/>
        </authorList>
    </citation>
    <scope>NUCLEOTIDE SEQUENCE</scope>
    <source>
        <strain evidence="1">FP105234-sp</strain>
    </source>
</reference>